<dbReference type="Proteomes" id="UP000176050">
    <property type="component" value="Chromosome"/>
</dbReference>
<dbReference type="RefSeq" id="WP_070235728.1">
    <property type="nucleotide sequence ID" value="NZ_CP017478.1"/>
</dbReference>
<sequence>MVKKNKFKTFASAIPQNLFAGFVVSLIALPLGLGLALASGAPPISGIISAVIGGILVSILGGSNVTITGPGNGLVVVVLAAITTLGQGDLHQGYLFTLAAIVFSGFLMIILGFLRMGSLGDFFPASAIQGMLAAIGIGILAKQFHVMLGNINAKGSIIELLLLIPKGIYDFFKVMDLNQMAAGLVGVISLLIMIFYSKIRNRYFQLIPAPMWIVVLSVGLHYYYEFISSSTYPISDALLINIPDKVFSNFAHPDFSKIFQLDFVNVVIGITLIASIESLLSIKAVDKLDPLKRRSNVNKDIKTLGLATVISGFLGGLNVVTVIARSSVNVNNNGSNRSANFFHASFLVLFILLFTTELRKIPLPALAAILVYTGYKLASPENFRKIVKIGKEQLLIFLITLIVTISTSLITGILTGIVATFIIHVIINKNLGLFVRNYLKPNVLMYKEDEGSGNYYVSIKNFSSFLNYTRLKTKIEQIPEDKDVIVDFSMCDFVDHTVMENMSNYAETFKRKGGHFEVIGLDSHDTDSEHPFAIRINLPFKNIVSGKNLTKRQKSLAKIGEELHWNYEAKPKFEVPNLSEFGYFKTRQINSIYNILSNGEGCKIFDVEFSEGELFAQQVIKATMFYINLDNLIPRFTLDKEGIFEYIYHFAGFKDIDLPNHPDFSKRFYLSGKECDAIKDFFNDELVLFFESNPYYHIESNEKGLLIVDKERLASVKEIKALTDFGIRLQKVISKCEVYAISLPK</sequence>
<dbReference type="OrthoDB" id="9769739at2"/>
<evidence type="ECO:0000259" key="6">
    <source>
        <dbReference type="Pfam" id="PF00916"/>
    </source>
</evidence>
<dbReference type="InterPro" id="IPR011547">
    <property type="entry name" value="SLC26A/SulP_dom"/>
</dbReference>
<feature type="transmembrane region" description="Helical" evidence="5">
    <location>
        <begin position="48"/>
        <end position="81"/>
    </location>
</feature>
<dbReference type="STRING" id="1850246.LPB138_02480"/>
<feature type="transmembrane region" description="Helical" evidence="5">
    <location>
        <begin position="344"/>
        <end position="373"/>
    </location>
</feature>
<feature type="transmembrane region" description="Helical" evidence="5">
    <location>
        <begin position="93"/>
        <end position="116"/>
    </location>
</feature>
<keyword evidence="8" id="KW-1185">Reference proteome</keyword>
<dbReference type="GO" id="GO:0016020">
    <property type="term" value="C:membrane"/>
    <property type="evidence" value="ECO:0007669"/>
    <property type="project" value="UniProtKB-SubCell"/>
</dbReference>
<feature type="transmembrane region" description="Helical" evidence="5">
    <location>
        <begin position="303"/>
        <end position="324"/>
    </location>
</feature>
<dbReference type="PANTHER" id="PTHR11814">
    <property type="entry name" value="SULFATE TRANSPORTER"/>
    <property type="match status" value="1"/>
</dbReference>
<keyword evidence="3 5" id="KW-1133">Transmembrane helix</keyword>
<name>A0A1D8P4U7_9FLAO</name>
<evidence type="ECO:0000313" key="8">
    <source>
        <dbReference type="Proteomes" id="UP000176050"/>
    </source>
</evidence>
<dbReference type="InterPro" id="IPR036513">
    <property type="entry name" value="STAS_dom_sf"/>
</dbReference>
<gene>
    <name evidence="7" type="ORF">LPB138_02480</name>
</gene>
<dbReference type="AlphaFoldDB" id="A0A1D8P4U7"/>
<feature type="transmembrane region" description="Helical" evidence="5">
    <location>
        <begin position="394"/>
        <end position="427"/>
    </location>
</feature>
<feature type="domain" description="SLC26A/SulP transporter" evidence="6">
    <location>
        <begin position="16"/>
        <end position="400"/>
    </location>
</feature>
<dbReference type="Gene3D" id="3.30.750.24">
    <property type="entry name" value="STAS domain"/>
    <property type="match status" value="1"/>
</dbReference>
<evidence type="ECO:0000256" key="4">
    <source>
        <dbReference type="ARBA" id="ARBA00023136"/>
    </source>
</evidence>
<feature type="transmembrane region" description="Helical" evidence="5">
    <location>
        <begin position="203"/>
        <end position="224"/>
    </location>
</feature>
<feature type="transmembrane region" description="Helical" evidence="5">
    <location>
        <begin position="178"/>
        <end position="196"/>
    </location>
</feature>
<dbReference type="SUPFAM" id="SSF52091">
    <property type="entry name" value="SpoIIaa-like"/>
    <property type="match status" value="1"/>
</dbReference>
<accession>A0A1D8P4U7</accession>
<feature type="transmembrane region" description="Helical" evidence="5">
    <location>
        <begin position="263"/>
        <end position="282"/>
    </location>
</feature>
<evidence type="ECO:0000256" key="5">
    <source>
        <dbReference type="SAM" id="Phobius"/>
    </source>
</evidence>
<organism evidence="7 8">
    <name type="scientific">Urechidicola croceus</name>
    <dbReference type="NCBI Taxonomy" id="1850246"/>
    <lineage>
        <taxon>Bacteria</taxon>
        <taxon>Pseudomonadati</taxon>
        <taxon>Bacteroidota</taxon>
        <taxon>Flavobacteriia</taxon>
        <taxon>Flavobacteriales</taxon>
        <taxon>Flavobacteriaceae</taxon>
        <taxon>Urechidicola</taxon>
    </lineage>
</organism>
<dbReference type="GO" id="GO:0055085">
    <property type="term" value="P:transmembrane transport"/>
    <property type="evidence" value="ECO:0007669"/>
    <property type="project" value="InterPro"/>
</dbReference>
<dbReference type="InterPro" id="IPR001902">
    <property type="entry name" value="SLC26A/SulP_fam"/>
</dbReference>
<dbReference type="Pfam" id="PF00916">
    <property type="entry name" value="Sulfate_transp"/>
    <property type="match status" value="1"/>
</dbReference>
<evidence type="ECO:0000256" key="3">
    <source>
        <dbReference type="ARBA" id="ARBA00022989"/>
    </source>
</evidence>
<reference evidence="7 8" key="1">
    <citation type="submission" date="2016-10" db="EMBL/GenBank/DDBJ databases">
        <title>Lutibacter sp. LPB0138, isolated from marine gastropod.</title>
        <authorList>
            <person name="Kim E."/>
            <person name="Yi H."/>
        </authorList>
    </citation>
    <scope>NUCLEOTIDE SEQUENCE [LARGE SCALE GENOMIC DNA]</scope>
    <source>
        <strain evidence="7 8">LPB0138</strain>
    </source>
</reference>
<dbReference type="EMBL" id="CP017478">
    <property type="protein sequence ID" value="AOW19612.1"/>
    <property type="molecule type" value="Genomic_DNA"/>
</dbReference>
<evidence type="ECO:0000256" key="1">
    <source>
        <dbReference type="ARBA" id="ARBA00004141"/>
    </source>
</evidence>
<evidence type="ECO:0000256" key="2">
    <source>
        <dbReference type="ARBA" id="ARBA00022692"/>
    </source>
</evidence>
<keyword evidence="4 5" id="KW-0472">Membrane</keyword>
<evidence type="ECO:0000313" key="7">
    <source>
        <dbReference type="EMBL" id="AOW19612.1"/>
    </source>
</evidence>
<protein>
    <submittedName>
        <fullName evidence="7">Sulfate transporter</fullName>
    </submittedName>
</protein>
<feature type="transmembrane region" description="Helical" evidence="5">
    <location>
        <begin position="122"/>
        <end position="141"/>
    </location>
</feature>
<keyword evidence="2 5" id="KW-0812">Transmembrane</keyword>
<comment type="subcellular location">
    <subcellularLocation>
        <location evidence="1">Membrane</location>
        <topology evidence="1">Multi-pass membrane protein</topology>
    </subcellularLocation>
</comment>
<proteinExistence type="predicted"/>
<dbReference type="KEGG" id="lul:LPB138_02480"/>